<keyword evidence="5 13" id="KW-1133">Transmembrane helix</keyword>
<evidence type="ECO:0000256" key="4">
    <source>
        <dbReference type="ARBA" id="ARBA00022692"/>
    </source>
</evidence>
<keyword evidence="2" id="KW-0444">Lipid biosynthesis</keyword>
<feature type="non-terminal residue" evidence="14">
    <location>
        <position position="1"/>
    </location>
</feature>
<evidence type="ECO:0000256" key="8">
    <source>
        <dbReference type="ARBA" id="ARBA00023209"/>
    </source>
</evidence>
<sequence length="247" mass="26598">RWSCPSTPPRRVAGVFQATKKLFLSERAGQARTLEFIRANAANGLSVANLVAGLSSILCSFNRQYQNSCWLLLVGFLLDLADGAVARRLDACSALGAKLDDFADFTTFGLATALLLQPQGVLAGLLAIAYVLAVFARLCFFSSAGIPFTYRGLPCPYASSLLAGAFLLTDGNVLVLRVTAGVMVLFMLDRGFYPHDKVLESQHWKKMVYAGGVVAVLFLPAAAASVYCLAWAMSYITFPFAVWSCKA</sequence>
<protein>
    <recommendedName>
        <fullName evidence="10">cardiolipin synthase (CMP-forming)</fullName>
        <ecNumber evidence="10">2.7.8.41</ecNumber>
    </recommendedName>
</protein>
<reference evidence="14 15" key="1">
    <citation type="submission" date="2019-09" db="EMBL/GenBank/DDBJ databases">
        <title>Bird 10,000 Genomes (B10K) Project - Family phase.</title>
        <authorList>
            <person name="Zhang G."/>
        </authorList>
    </citation>
    <scope>NUCLEOTIDE SEQUENCE [LARGE SCALE GENOMIC DNA]</scope>
    <source>
        <strain evidence="14">B10K-DU-017-25</strain>
        <tissue evidence="14">Mixed tissue sample</tissue>
    </source>
</reference>
<keyword evidence="15" id="KW-1185">Reference proteome</keyword>
<evidence type="ECO:0000256" key="6">
    <source>
        <dbReference type="ARBA" id="ARBA00023098"/>
    </source>
</evidence>
<evidence type="ECO:0000256" key="11">
    <source>
        <dbReference type="ARBA" id="ARBA00047433"/>
    </source>
</evidence>
<dbReference type="Gene3D" id="1.20.120.1760">
    <property type="match status" value="1"/>
</dbReference>
<dbReference type="InterPro" id="IPR000462">
    <property type="entry name" value="CDP-OH_P_trans"/>
</dbReference>
<comment type="similarity">
    <text evidence="12">Belongs to the CDP-alcohol phosphatidyltransferase class-I family.</text>
</comment>
<gene>
    <name evidence="14" type="primary">Tmem269</name>
    <name evidence="14" type="ORF">CENUNI_R13082</name>
</gene>
<evidence type="ECO:0000313" key="14">
    <source>
        <dbReference type="EMBL" id="NWR81862.1"/>
    </source>
</evidence>
<accession>A0A7K5ADM3</accession>
<dbReference type="PANTHER" id="PTHR14269">
    <property type="entry name" value="CDP-DIACYLGLYCEROL--GLYCEROL-3-PHOSPHATE 3-PHOSPHATIDYLTRANSFERASE-RELATED"/>
    <property type="match status" value="1"/>
</dbReference>
<keyword evidence="3 12" id="KW-0808">Transferase</keyword>
<dbReference type="GO" id="GO:0043337">
    <property type="term" value="F:cardiolipin synthase (CMP-forming)"/>
    <property type="evidence" value="ECO:0007669"/>
    <property type="project" value="UniProtKB-EC"/>
</dbReference>
<evidence type="ECO:0000256" key="10">
    <source>
        <dbReference type="ARBA" id="ARBA00039001"/>
    </source>
</evidence>
<feature type="transmembrane region" description="Helical" evidence="13">
    <location>
        <begin position="166"/>
        <end position="188"/>
    </location>
</feature>
<evidence type="ECO:0000256" key="1">
    <source>
        <dbReference type="ARBA" id="ARBA00004141"/>
    </source>
</evidence>
<feature type="transmembrane region" description="Helical" evidence="13">
    <location>
        <begin position="208"/>
        <end position="233"/>
    </location>
</feature>
<evidence type="ECO:0000313" key="15">
    <source>
        <dbReference type="Proteomes" id="UP000517892"/>
    </source>
</evidence>
<comment type="subcellular location">
    <subcellularLocation>
        <location evidence="1">Membrane</location>
        <topology evidence="1">Multi-pass membrane protein</topology>
    </subcellularLocation>
</comment>
<evidence type="ECO:0000256" key="7">
    <source>
        <dbReference type="ARBA" id="ARBA00023136"/>
    </source>
</evidence>
<feature type="non-terminal residue" evidence="14">
    <location>
        <position position="247"/>
    </location>
</feature>
<dbReference type="GO" id="GO:0016020">
    <property type="term" value="C:membrane"/>
    <property type="evidence" value="ECO:0007669"/>
    <property type="project" value="UniProtKB-SubCell"/>
</dbReference>
<keyword evidence="9" id="KW-1208">Phospholipid metabolism</keyword>
<dbReference type="InterPro" id="IPR050324">
    <property type="entry name" value="CDP-alcohol_PTase-I"/>
</dbReference>
<feature type="transmembrane region" description="Helical" evidence="13">
    <location>
        <begin position="121"/>
        <end position="146"/>
    </location>
</feature>
<evidence type="ECO:0000256" key="13">
    <source>
        <dbReference type="SAM" id="Phobius"/>
    </source>
</evidence>
<dbReference type="EMBL" id="VYZI01002154">
    <property type="protein sequence ID" value="NWR81862.1"/>
    <property type="molecule type" value="Genomic_DNA"/>
</dbReference>
<dbReference type="InterPro" id="IPR043130">
    <property type="entry name" value="CDP-OH_PTrfase_TM_dom"/>
</dbReference>
<comment type="catalytic activity">
    <reaction evidence="11">
        <text>a CDP-1,2-diacyl-sn-glycerol + a 1,2-diacyl-sn-glycero-3-phospho-(1'-sn-glycerol) = a cardiolipin + CMP + H(+)</text>
        <dbReference type="Rhea" id="RHEA:32931"/>
        <dbReference type="ChEBI" id="CHEBI:15378"/>
        <dbReference type="ChEBI" id="CHEBI:58332"/>
        <dbReference type="ChEBI" id="CHEBI:60377"/>
        <dbReference type="ChEBI" id="CHEBI:62237"/>
        <dbReference type="ChEBI" id="CHEBI:64716"/>
        <dbReference type="EC" id="2.7.8.41"/>
    </reaction>
</comment>
<name>A0A7K5ADM3_9AVES</name>
<keyword evidence="8" id="KW-0594">Phospholipid biosynthesis</keyword>
<comment type="caution">
    <text evidence="14">The sequence shown here is derived from an EMBL/GenBank/DDBJ whole genome shotgun (WGS) entry which is preliminary data.</text>
</comment>
<dbReference type="OrthoDB" id="448573at2759"/>
<evidence type="ECO:0000256" key="2">
    <source>
        <dbReference type="ARBA" id="ARBA00022516"/>
    </source>
</evidence>
<evidence type="ECO:0000256" key="12">
    <source>
        <dbReference type="RuleBase" id="RU003750"/>
    </source>
</evidence>
<evidence type="ECO:0000256" key="3">
    <source>
        <dbReference type="ARBA" id="ARBA00022679"/>
    </source>
</evidence>
<evidence type="ECO:0000256" key="9">
    <source>
        <dbReference type="ARBA" id="ARBA00023264"/>
    </source>
</evidence>
<keyword evidence="7 13" id="KW-0472">Membrane</keyword>
<evidence type="ECO:0000256" key="5">
    <source>
        <dbReference type="ARBA" id="ARBA00022989"/>
    </source>
</evidence>
<dbReference type="InterPro" id="IPR048254">
    <property type="entry name" value="CDP_ALCOHOL_P_TRANSF_CS"/>
</dbReference>
<keyword evidence="4 13" id="KW-0812">Transmembrane</keyword>
<dbReference type="GO" id="GO:0008654">
    <property type="term" value="P:phospholipid biosynthetic process"/>
    <property type="evidence" value="ECO:0007669"/>
    <property type="project" value="UniProtKB-KW"/>
</dbReference>
<dbReference type="PANTHER" id="PTHR14269:SF61">
    <property type="entry name" value="CDP-DIACYLGLYCEROL--SERINE O-PHOSPHATIDYLTRANSFERASE"/>
    <property type="match status" value="1"/>
</dbReference>
<dbReference type="PROSITE" id="PS00379">
    <property type="entry name" value="CDP_ALCOHOL_P_TRANSF"/>
    <property type="match status" value="1"/>
</dbReference>
<dbReference type="Pfam" id="PF01066">
    <property type="entry name" value="CDP-OH_P_transf"/>
    <property type="match status" value="1"/>
</dbReference>
<proteinExistence type="inferred from homology"/>
<organism evidence="14 15">
    <name type="scientific">Centropus unirufus</name>
    <dbReference type="NCBI Taxonomy" id="1118519"/>
    <lineage>
        <taxon>Eukaryota</taxon>
        <taxon>Metazoa</taxon>
        <taxon>Chordata</taxon>
        <taxon>Craniata</taxon>
        <taxon>Vertebrata</taxon>
        <taxon>Euteleostomi</taxon>
        <taxon>Archelosauria</taxon>
        <taxon>Archosauria</taxon>
        <taxon>Dinosauria</taxon>
        <taxon>Saurischia</taxon>
        <taxon>Theropoda</taxon>
        <taxon>Coelurosauria</taxon>
        <taxon>Aves</taxon>
        <taxon>Neognathae</taxon>
        <taxon>Neoaves</taxon>
        <taxon>Otidimorphae</taxon>
        <taxon>Cuculiformes</taxon>
        <taxon>Centropidae</taxon>
        <taxon>Centropus</taxon>
    </lineage>
</organism>
<dbReference type="EC" id="2.7.8.41" evidence="10"/>
<dbReference type="AlphaFoldDB" id="A0A7K5ADM3"/>
<dbReference type="Proteomes" id="UP000517892">
    <property type="component" value="Unassembled WGS sequence"/>
</dbReference>
<keyword evidence="6" id="KW-0443">Lipid metabolism</keyword>